<evidence type="ECO:0000256" key="1">
    <source>
        <dbReference type="ARBA" id="ARBA00022649"/>
    </source>
</evidence>
<dbReference type="STRING" id="89524.SAMN05444370_1503"/>
<dbReference type="EMBL" id="FNQM01000050">
    <property type="protein sequence ID" value="SEB06990.1"/>
    <property type="molecule type" value="Genomic_DNA"/>
</dbReference>
<evidence type="ECO:0000313" key="3">
    <source>
        <dbReference type="Proteomes" id="UP000198703"/>
    </source>
</evidence>
<dbReference type="AlphaFoldDB" id="A0A1H4GDC5"/>
<evidence type="ECO:0000313" key="2">
    <source>
        <dbReference type="EMBL" id="SEB06990.1"/>
    </source>
</evidence>
<dbReference type="Proteomes" id="UP000198703">
    <property type="component" value="Unassembled WGS sequence"/>
</dbReference>
<accession>A0A1H4GDC5</accession>
<sequence length="112" mass="12679">MTKPVAPRTAAKRDAELIVSRYVDEAGVDVALSFIDELEDAYRFIADNPAAGSPRYGLMLDIPGLRSWRVRGFPHLIFYIERTDLLDVWRILHGSRDVPATLVDHDETDARL</sequence>
<keyword evidence="3" id="KW-1185">Reference proteome</keyword>
<keyword evidence="1" id="KW-1277">Toxin-antitoxin system</keyword>
<dbReference type="Gene3D" id="3.30.2310.20">
    <property type="entry name" value="RelE-like"/>
    <property type="match status" value="1"/>
</dbReference>
<dbReference type="Pfam" id="PF05016">
    <property type="entry name" value="ParE_toxin"/>
    <property type="match status" value="1"/>
</dbReference>
<proteinExistence type="predicted"/>
<protein>
    <submittedName>
        <fullName evidence="2">Toxin ParE1/3/4</fullName>
    </submittedName>
</protein>
<dbReference type="OrthoDB" id="595470at2"/>
<reference evidence="2 3" key="1">
    <citation type="submission" date="2016-10" db="EMBL/GenBank/DDBJ databases">
        <authorList>
            <person name="de Groot N.N."/>
        </authorList>
    </citation>
    <scope>NUCLEOTIDE SEQUENCE [LARGE SCALE GENOMIC DNA]</scope>
    <source>
        <strain evidence="2 3">DSM 15345</strain>
    </source>
</reference>
<dbReference type="InterPro" id="IPR035093">
    <property type="entry name" value="RelE/ParE_toxin_dom_sf"/>
</dbReference>
<gene>
    <name evidence="2" type="ORF">SAMN05444370_1503</name>
</gene>
<organism evidence="2 3">
    <name type="scientific">Rubrimonas cliftonensis</name>
    <dbReference type="NCBI Taxonomy" id="89524"/>
    <lineage>
        <taxon>Bacteria</taxon>
        <taxon>Pseudomonadati</taxon>
        <taxon>Pseudomonadota</taxon>
        <taxon>Alphaproteobacteria</taxon>
        <taxon>Rhodobacterales</taxon>
        <taxon>Paracoccaceae</taxon>
        <taxon>Rubrimonas</taxon>
    </lineage>
</organism>
<dbReference type="RefSeq" id="WP_093256942.1">
    <property type="nucleotide sequence ID" value="NZ_FNQM01000050.1"/>
</dbReference>
<name>A0A1H4GDC5_9RHOB</name>
<dbReference type="InterPro" id="IPR007712">
    <property type="entry name" value="RelE/ParE_toxin"/>
</dbReference>